<keyword evidence="2" id="KW-0597">Phosphoprotein</keyword>
<dbReference type="Gene3D" id="1.10.10.60">
    <property type="entry name" value="Homeodomain-like"/>
    <property type="match status" value="2"/>
</dbReference>
<proteinExistence type="predicted"/>
<keyword evidence="4" id="KW-0804">Transcription</keyword>
<keyword evidence="1" id="KW-0217">Developmental protein</keyword>
<feature type="compositionally biased region" description="Basic and acidic residues" evidence="5">
    <location>
        <begin position="477"/>
        <end position="493"/>
    </location>
</feature>
<dbReference type="InterPro" id="IPR009057">
    <property type="entry name" value="Homeodomain-like_sf"/>
</dbReference>
<feature type="compositionally biased region" description="Low complexity" evidence="5">
    <location>
        <begin position="133"/>
        <end position="153"/>
    </location>
</feature>
<dbReference type="PANTHER" id="PTHR33215:SF13">
    <property type="entry name" value="PROTEIN DISTAL ANTENNA"/>
    <property type="match status" value="1"/>
</dbReference>
<reference evidence="7" key="1">
    <citation type="submission" date="2021-12" db="EMBL/GenBank/DDBJ databases">
        <title>Prjna785345.</title>
        <authorList>
            <person name="Rujirawat T."/>
            <person name="Krajaejun T."/>
        </authorList>
    </citation>
    <scope>NUCLEOTIDE SEQUENCE</scope>
    <source>
        <strain evidence="7">Pi057C3</strain>
    </source>
</reference>
<feature type="compositionally biased region" description="Low complexity" evidence="5">
    <location>
        <begin position="206"/>
        <end position="236"/>
    </location>
</feature>
<dbReference type="Pfam" id="PF05225">
    <property type="entry name" value="HTH_psq"/>
    <property type="match status" value="1"/>
</dbReference>
<evidence type="ECO:0000256" key="2">
    <source>
        <dbReference type="ARBA" id="ARBA00022553"/>
    </source>
</evidence>
<evidence type="ECO:0000256" key="3">
    <source>
        <dbReference type="ARBA" id="ARBA00023015"/>
    </source>
</evidence>
<evidence type="ECO:0000256" key="1">
    <source>
        <dbReference type="ARBA" id="ARBA00022473"/>
    </source>
</evidence>
<sequence length="493" mass="54307">MPRASSVSEKVWAQAIHAVTVQKMSLRRAAQLYGVHHMSLHRRVRGRYMTTAASRFEDDFALTAAEEEEVVSVLREQFLHECFVSADDVRYVVRTIASQDGRRDIPSDFPVNRWISNFKRVHGFTTPGAKSPTAQQSSGAAAVTAATGRSTASDASARAPAQRDPSQRTAGSGDAGYPAAFSPRLPDMSRLSCSSASNSPFHGAPGAASGASSYTSNNSSSSTTSSSKSNSNNGSNGFHDQRDSTSESESEHHRESHEREERLAGDKRCRQSNVVSPETWEKAMDAVEIHGMSLRNAAKAYGVHFAALHRRVKKRALKKEQSPPLENYIPFEDEAGIVRVIHARADLGILMTWEELVDLLNRTALKYAMITPESSRAIVRRFQSRVEQSIRHLIKDWPLPHFDSLYRFQLVAGERMSPPPMPVQLPALYPLQPPQYVLASADPKPSFSMGNLSPLPPPPPPSSSTSSSSQSMAQRSEQLRRQLGDDRSARLQM</sequence>
<evidence type="ECO:0000313" key="7">
    <source>
        <dbReference type="EMBL" id="KAJ0401168.1"/>
    </source>
</evidence>
<evidence type="ECO:0000259" key="6">
    <source>
        <dbReference type="Pfam" id="PF05225"/>
    </source>
</evidence>
<dbReference type="SUPFAM" id="SSF46689">
    <property type="entry name" value="Homeodomain-like"/>
    <property type="match status" value="1"/>
</dbReference>
<dbReference type="GO" id="GO:0003677">
    <property type="term" value="F:DNA binding"/>
    <property type="evidence" value="ECO:0007669"/>
    <property type="project" value="InterPro"/>
</dbReference>
<feature type="compositionally biased region" description="Basic and acidic residues" evidence="5">
    <location>
        <begin position="239"/>
        <end position="269"/>
    </location>
</feature>
<comment type="caution">
    <text evidence="7">The sequence shown here is derived from an EMBL/GenBank/DDBJ whole genome shotgun (WGS) entry which is preliminary data.</text>
</comment>
<accession>A0AAD5Q6I2</accession>
<feature type="region of interest" description="Disordered" evidence="5">
    <location>
        <begin position="126"/>
        <end position="275"/>
    </location>
</feature>
<gene>
    <name evidence="7" type="ORF">P43SY_004375</name>
</gene>
<evidence type="ECO:0000256" key="4">
    <source>
        <dbReference type="ARBA" id="ARBA00023163"/>
    </source>
</evidence>
<evidence type="ECO:0000256" key="5">
    <source>
        <dbReference type="SAM" id="MobiDB-lite"/>
    </source>
</evidence>
<feature type="compositionally biased region" description="Polar residues" evidence="5">
    <location>
        <begin position="191"/>
        <end position="200"/>
    </location>
</feature>
<evidence type="ECO:0000313" key="8">
    <source>
        <dbReference type="Proteomes" id="UP001209570"/>
    </source>
</evidence>
<dbReference type="Proteomes" id="UP001209570">
    <property type="component" value="Unassembled WGS sequence"/>
</dbReference>
<keyword evidence="3" id="KW-0805">Transcription regulation</keyword>
<feature type="domain" description="HTH psq-type" evidence="6">
    <location>
        <begin position="13"/>
        <end position="50"/>
    </location>
</feature>
<feature type="region of interest" description="Disordered" evidence="5">
    <location>
        <begin position="440"/>
        <end position="493"/>
    </location>
</feature>
<dbReference type="PANTHER" id="PTHR33215">
    <property type="entry name" value="PROTEIN DISTAL ANTENNA"/>
    <property type="match status" value="1"/>
</dbReference>
<keyword evidence="8" id="KW-1185">Reference proteome</keyword>
<protein>
    <recommendedName>
        <fullName evidence="6">HTH psq-type domain-containing protein</fullName>
    </recommendedName>
</protein>
<name>A0AAD5Q6I2_PYTIN</name>
<dbReference type="EMBL" id="JAKCXM010000135">
    <property type="protein sequence ID" value="KAJ0401168.1"/>
    <property type="molecule type" value="Genomic_DNA"/>
</dbReference>
<dbReference type="InterPro" id="IPR007889">
    <property type="entry name" value="HTH_Psq"/>
</dbReference>
<dbReference type="InterPro" id="IPR051839">
    <property type="entry name" value="RD_transcriptional_regulator"/>
</dbReference>
<organism evidence="7 8">
    <name type="scientific">Pythium insidiosum</name>
    <name type="common">Pythiosis disease agent</name>
    <dbReference type="NCBI Taxonomy" id="114742"/>
    <lineage>
        <taxon>Eukaryota</taxon>
        <taxon>Sar</taxon>
        <taxon>Stramenopiles</taxon>
        <taxon>Oomycota</taxon>
        <taxon>Peronosporomycetes</taxon>
        <taxon>Pythiales</taxon>
        <taxon>Pythiaceae</taxon>
        <taxon>Pythium</taxon>
    </lineage>
</organism>
<dbReference type="AlphaFoldDB" id="A0AAD5Q6I2"/>